<name>U3CGG7_9VIBR</name>
<keyword evidence="3" id="KW-1185">Reference proteome</keyword>
<dbReference type="EMBL" id="BATM01000033">
    <property type="protein sequence ID" value="GAD80304.1"/>
    <property type="molecule type" value="Genomic_DNA"/>
</dbReference>
<gene>
    <name evidence="2" type="ORF">VEZ01S_33_00060</name>
</gene>
<evidence type="ECO:0000313" key="3">
    <source>
        <dbReference type="Proteomes" id="UP000016562"/>
    </source>
</evidence>
<accession>U3CGG7</accession>
<reference evidence="2 3" key="1">
    <citation type="submission" date="2013-09" db="EMBL/GenBank/DDBJ databases">
        <title>Whole genome shotgun sequence of Vibrio ezurae NBRC 102218.</title>
        <authorList>
            <person name="Yoshida I."/>
            <person name="Hosoyama A."/>
            <person name="Numata M."/>
            <person name="Hashimoto M."/>
            <person name="Hosoyama Y."/>
            <person name="Tsuchikane K."/>
            <person name="Noguchi M."/>
            <person name="Hirakata S."/>
            <person name="Ichikawa N."/>
            <person name="Ohji S."/>
            <person name="Yamazoe A."/>
            <person name="Fujita N."/>
        </authorList>
    </citation>
    <scope>NUCLEOTIDE SEQUENCE [LARGE SCALE GENOMIC DNA]</scope>
    <source>
        <strain evidence="2 3">NBRC 102218</strain>
    </source>
</reference>
<organism evidence="2 3">
    <name type="scientific">Vibrio ezurae NBRC 102218</name>
    <dbReference type="NCBI Taxonomy" id="1219080"/>
    <lineage>
        <taxon>Bacteria</taxon>
        <taxon>Pseudomonadati</taxon>
        <taxon>Pseudomonadota</taxon>
        <taxon>Gammaproteobacteria</taxon>
        <taxon>Vibrionales</taxon>
        <taxon>Vibrionaceae</taxon>
        <taxon>Vibrio</taxon>
    </lineage>
</organism>
<feature type="chain" id="PRO_5004640867" description="Carbon storage regulator" evidence="1">
    <location>
        <begin position="19"/>
        <end position="107"/>
    </location>
</feature>
<dbReference type="eggNOG" id="ENOG5033AR2">
    <property type="taxonomic scope" value="Bacteria"/>
</dbReference>
<dbReference type="AlphaFoldDB" id="U3CGG7"/>
<dbReference type="OrthoDB" id="5786382at2"/>
<evidence type="ECO:0000256" key="1">
    <source>
        <dbReference type="SAM" id="SignalP"/>
    </source>
</evidence>
<protein>
    <recommendedName>
        <fullName evidence="4">Carbon storage regulator</fullName>
    </recommendedName>
</protein>
<evidence type="ECO:0008006" key="4">
    <source>
        <dbReference type="Google" id="ProtNLM"/>
    </source>
</evidence>
<dbReference type="Proteomes" id="UP000016562">
    <property type="component" value="Unassembled WGS sequence"/>
</dbReference>
<evidence type="ECO:0000313" key="2">
    <source>
        <dbReference type="EMBL" id="GAD80304.1"/>
    </source>
</evidence>
<feature type="signal peptide" evidence="1">
    <location>
        <begin position="1"/>
        <end position="18"/>
    </location>
</feature>
<proteinExistence type="predicted"/>
<comment type="caution">
    <text evidence="2">The sequence shown here is derived from an EMBL/GenBank/DDBJ whole genome shotgun (WGS) entry which is preliminary data.</text>
</comment>
<dbReference type="STRING" id="1219080.VEZ01S_33_00060"/>
<sequence>MRSALCTISLMLTFSIQAEEIALPSSAVTIDVMEQSRGQKHVELDVTNLTSDINGALDGNVADNTVSGSNIMASGAFADSSGISSVIQNTGNNVLIQNSTVINLSIK</sequence>
<dbReference type="RefSeq" id="WP_021714012.1">
    <property type="nucleotide sequence ID" value="NZ_BATM01000033.1"/>
</dbReference>
<keyword evidence="1" id="KW-0732">Signal</keyword>